<feature type="active site" evidence="10">
    <location>
        <position position="189"/>
    </location>
</feature>
<dbReference type="PIRSF" id="PIRSF000495">
    <property type="entry name" value="Amidotransf_hisH"/>
    <property type="match status" value="1"/>
</dbReference>
<comment type="catalytic activity">
    <reaction evidence="9 10">
        <text>L-glutamine + H2O = L-glutamate + NH4(+)</text>
        <dbReference type="Rhea" id="RHEA:15889"/>
        <dbReference type="ChEBI" id="CHEBI:15377"/>
        <dbReference type="ChEBI" id="CHEBI:28938"/>
        <dbReference type="ChEBI" id="CHEBI:29985"/>
        <dbReference type="ChEBI" id="CHEBI:58359"/>
        <dbReference type="EC" id="3.5.1.2"/>
    </reaction>
</comment>
<evidence type="ECO:0000256" key="4">
    <source>
        <dbReference type="ARBA" id="ARBA00022801"/>
    </source>
</evidence>
<comment type="pathway">
    <text evidence="1 10">Amino-acid biosynthesis; L-histidine biosynthesis; L-histidine from 5-phospho-alpha-D-ribose 1-diphosphate: step 5/9.</text>
</comment>
<dbReference type="NCBIfam" id="TIGR01855">
    <property type="entry name" value="IMP_synth_hisH"/>
    <property type="match status" value="1"/>
</dbReference>
<comment type="catalytic activity">
    <reaction evidence="8 10">
        <text>5-[(5-phospho-1-deoxy-D-ribulos-1-ylimino)methylamino]-1-(5-phospho-beta-D-ribosyl)imidazole-4-carboxamide + L-glutamine = D-erythro-1-(imidazol-4-yl)glycerol 3-phosphate + 5-amino-1-(5-phospho-beta-D-ribosyl)imidazole-4-carboxamide + L-glutamate + H(+)</text>
        <dbReference type="Rhea" id="RHEA:24793"/>
        <dbReference type="ChEBI" id="CHEBI:15378"/>
        <dbReference type="ChEBI" id="CHEBI:29985"/>
        <dbReference type="ChEBI" id="CHEBI:58278"/>
        <dbReference type="ChEBI" id="CHEBI:58359"/>
        <dbReference type="ChEBI" id="CHEBI:58475"/>
        <dbReference type="ChEBI" id="CHEBI:58525"/>
        <dbReference type="EC" id="4.3.2.10"/>
    </reaction>
</comment>
<dbReference type="PANTHER" id="PTHR42701">
    <property type="entry name" value="IMIDAZOLE GLYCEROL PHOSPHATE SYNTHASE SUBUNIT HISH"/>
    <property type="match status" value="1"/>
</dbReference>
<evidence type="ECO:0000256" key="2">
    <source>
        <dbReference type="ARBA" id="ARBA00011152"/>
    </source>
</evidence>
<evidence type="ECO:0000256" key="8">
    <source>
        <dbReference type="ARBA" id="ARBA00047838"/>
    </source>
</evidence>
<dbReference type="Gene3D" id="3.40.50.880">
    <property type="match status" value="1"/>
</dbReference>
<dbReference type="PROSITE" id="PS51274">
    <property type="entry name" value="GATASE_COBBQ"/>
    <property type="match status" value="1"/>
</dbReference>
<evidence type="ECO:0000256" key="5">
    <source>
        <dbReference type="ARBA" id="ARBA00022962"/>
    </source>
</evidence>
<accession>A0ABY3PK38</accession>
<evidence type="ECO:0000256" key="1">
    <source>
        <dbReference type="ARBA" id="ARBA00005091"/>
    </source>
</evidence>
<evidence type="ECO:0000259" key="11">
    <source>
        <dbReference type="Pfam" id="PF00117"/>
    </source>
</evidence>
<dbReference type="EC" id="4.3.2.10" evidence="10"/>
<keyword evidence="5 10" id="KW-0315">Glutamine amidotransferase</keyword>
<dbReference type="InterPro" id="IPR010139">
    <property type="entry name" value="Imidazole-glycPsynth_HisH"/>
</dbReference>
<keyword evidence="7 10" id="KW-0456">Lyase</keyword>
<name>A0ABY3PK38_9CYAN</name>
<dbReference type="CDD" id="cd01748">
    <property type="entry name" value="GATase1_IGP_Synthase"/>
    <property type="match status" value="1"/>
</dbReference>
<dbReference type="HAMAP" id="MF_00278">
    <property type="entry name" value="HisH"/>
    <property type="match status" value="1"/>
</dbReference>
<keyword evidence="10" id="KW-0963">Cytoplasm</keyword>
<dbReference type="EMBL" id="CP063845">
    <property type="protein sequence ID" value="UFP94035.1"/>
    <property type="molecule type" value="Genomic_DNA"/>
</dbReference>
<dbReference type="InterPro" id="IPR017926">
    <property type="entry name" value="GATASE"/>
</dbReference>
<dbReference type="PROSITE" id="PS51273">
    <property type="entry name" value="GATASE_TYPE_1"/>
    <property type="match status" value="1"/>
</dbReference>
<evidence type="ECO:0000313" key="12">
    <source>
        <dbReference type="EMBL" id="UFP94035.1"/>
    </source>
</evidence>
<evidence type="ECO:0000256" key="3">
    <source>
        <dbReference type="ARBA" id="ARBA00022605"/>
    </source>
</evidence>
<dbReference type="SUPFAM" id="SSF52317">
    <property type="entry name" value="Class I glutamine amidotransferase-like"/>
    <property type="match status" value="1"/>
</dbReference>
<evidence type="ECO:0000313" key="13">
    <source>
        <dbReference type="Proteomes" id="UP001054846"/>
    </source>
</evidence>
<organism evidence="12 13">
    <name type="scientific">Gloeobacter morelensis MG652769</name>
    <dbReference type="NCBI Taxonomy" id="2781736"/>
    <lineage>
        <taxon>Bacteria</taxon>
        <taxon>Bacillati</taxon>
        <taxon>Cyanobacteriota</taxon>
        <taxon>Cyanophyceae</taxon>
        <taxon>Gloeobacterales</taxon>
        <taxon>Gloeobacteraceae</taxon>
        <taxon>Gloeobacter</taxon>
        <taxon>Gloeobacter morelensis</taxon>
    </lineage>
</organism>
<sequence length="219" mass="23674">MARTPNIALVDYGVGNLHSARKGLEAMGARVTLSGRPQTLTAADGVVLPGVGSFDTAIARLNDRGLGETIIQLVRAGQPMLGICLGLQVLFESSEEGRLPGLGVLPGRVRRFRSEPGLTIPHMGWNQLHFDNPDCSLWRDLAEGSWVYFVHSYYVEPAHTEDCAASAVHGSQRFTAAVCRDNLMAVQFHPEKSADTGLHILKNFVERAASRSAAEVAAR</sequence>
<feature type="active site" evidence="10">
    <location>
        <position position="191"/>
    </location>
</feature>
<comment type="subcellular location">
    <subcellularLocation>
        <location evidence="10">Cytoplasm</location>
    </subcellularLocation>
</comment>
<gene>
    <name evidence="10 12" type="primary">hisH</name>
    <name evidence="12" type="ORF">ISF26_20070</name>
</gene>
<dbReference type="EC" id="3.5.1.2" evidence="10"/>
<keyword evidence="13" id="KW-1185">Reference proteome</keyword>
<evidence type="ECO:0000256" key="10">
    <source>
        <dbReference type="HAMAP-Rule" id="MF_00278"/>
    </source>
</evidence>
<protein>
    <recommendedName>
        <fullName evidence="10">Imidazole glycerol phosphate synthase subunit HisH</fullName>
        <ecNumber evidence="10">4.3.2.10</ecNumber>
    </recommendedName>
    <alternativeName>
        <fullName evidence="10">IGP synthase glutaminase subunit</fullName>
        <ecNumber evidence="10">3.5.1.2</ecNumber>
    </alternativeName>
    <alternativeName>
        <fullName evidence="10">IGP synthase subunit HisH</fullName>
    </alternativeName>
    <alternativeName>
        <fullName evidence="10">ImGP synthase subunit HisH</fullName>
        <shortName evidence="10">IGPS subunit HisH</shortName>
    </alternativeName>
</protein>
<dbReference type="PANTHER" id="PTHR42701:SF1">
    <property type="entry name" value="IMIDAZOLE GLYCEROL PHOSPHATE SYNTHASE SUBUNIT HISH"/>
    <property type="match status" value="1"/>
</dbReference>
<evidence type="ECO:0000256" key="9">
    <source>
        <dbReference type="ARBA" id="ARBA00049534"/>
    </source>
</evidence>
<comment type="subunit">
    <text evidence="2 10">Heterodimer of HisH and HisF.</text>
</comment>
<feature type="domain" description="Glutamine amidotransferase" evidence="11">
    <location>
        <begin position="9"/>
        <end position="206"/>
    </location>
</feature>
<evidence type="ECO:0000256" key="7">
    <source>
        <dbReference type="ARBA" id="ARBA00023239"/>
    </source>
</evidence>
<dbReference type="RefSeq" id="WP_230841092.1">
    <property type="nucleotide sequence ID" value="NZ_CP063845.1"/>
</dbReference>
<feature type="active site" description="Nucleophile" evidence="10">
    <location>
        <position position="84"/>
    </location>
</feature>
<keyword evidence="6 10" id="KW-0368">Histidine biosynthesis</keyword>
<dbReference type="InterPro" id="IPR029062">
    <property type="entry name" value="Class_I_gatase-like"/>
</dbReference>
<dbReference type="Pfam" id="PF00117">
    <property type="entry name" value="GATase"/>
    <property type="match status" value="1"/>
</dbReference>
<keyword evidence="3 10" id="KW-0028">Amino-acid biosynthesis</keyword>
<keyword evidence="4 10" id="KW-0378">Hydrolase</keyword>
<evidence type="ECO:0000256" key="6">
    <source>
        <dbReference type="ARBA" id="ARBA00023102"/>
    </source>
</evidence>
<comment type="function">
    <text evidence="10">IGPS catalyzes the conversion of PRFAR and glutamine to IGP, AICAR and glutamate. The HisH subunit catalyzes the hydrolysis of glutamine to glutamate and ammonia as part of the synthesis of IGP and AICAR. The resulting ammonia molecule is channeled to the active site of HisF.</text>
</comment>
<proteinExistence type="inferred from homology"/>
<reference evidence="12 13" key="1">
    <citation type="journal article" date="2021" name="Genome Biol. Evol.">
        <title>Complete Genome Sequencing of a Novel Gloeobacter Species from a Waterfall Cave in Mexico.</title>
        <authorList>
            <person name="Saw J.H."/>
            <person name="Cardona T."/>
            <person name="Montejano G."/>
        </authorList>
    </citation>
    <scope>NUCLEOTIDE SEQUENCE [LARGE SCALE GENOMIC DNA]</scope>
    <source>
        <strain evidence="12">MG652769</strain>
    </source>
</reference>
<dbReference type="Proteomes" id="UP001054846">
    <property type="component" value="Chromosome"/>
</dbReference>